<dbReference type="PROSITE" id="PS51257">
    <property type="entry name" value="PROKAR_LIPOPROTEIN"/>
    <property type="match status" value="1"/>
</dbReference>
<sequence>MKYFFIALISISFLTSCGAKQPVVLSSSTNPTESSSSHEPFLDITKPAPNKKYALTGENPVMVGEKSVQNQRRYIASLAGPNGEELTFHRRGSCCPYKSENGMMGSALVDIYEVTYEGLKEPILLYISFYDDGPLYIPYGFTKRNLN</sequence>
<organism evidence="2 3">
    <name type="scientific">Aequorivita soesokkakensis</name>
    <dbReference type="NCBI Taxonomy" id="1385699"/>
    <lineage>
        <taxon>Bacteria</taxon>
        <taxon>Pseudomonadati</taxon>
        <taxon>Bacteroidota</taxon>
        <taxon>Flavobacteriia</taxon>
        <taxon>Flavobacteriales</taxon>
        <taxon>Flavobacteriaceae</taxon>
        <taxon>Aequorivita</taxon>
    </lineage>
</organism>
<protein>
    <recommendedName>
        <fullName evidence="4">2-dehydro-3-deoxyphosphooctonate aldolase</fullName>
    </recommendedName>
</protein>
<comment type="caution">
    <text evidence="2">The sequence shown here is derived from an EMBL/GenBank/DDBJ whole genome shotgun (WGS) entry which is preliminary data.</text>
</comment>
<gene>
    <name evidence="2" type="ORF">A7A78_06330</name>
</gene>
<dbReference type="STRING" id="1385699.A7A78_06330"/>
<proteinExistence type="predicted"/>
<evidence type="ECO:0000313" key="2">
    <source>
        <dbReference type="EMBL" id="OAD90344.1"/>
    </source>
</evidence>
<evidence type="ECO:0000256" key="1">
    <source>
        <dbReference type="SAM" id="SignalP"/>
    </source>
</evidence>
<reference evidence="2 3" key="1">
    <citation type="submission" date="2016-05" db="EMBL/GenBank/DDBJ databases">
        <title>Genome sequencing of Vitellibacter soesokkakensis RSSK-12.</title>
        <authorList>
            <person name="Thevarajoo S."/>
            <person name="Selvaratnam C."/>
            <person name="Goh K.M."/>
            <person name="Chan K.-G."/>
            <person name="Chong C.S."/>
        </authorList>
    </citation>
    <scope>NUCLEOTIDE SEQUENCE [LARGE SCALE GENOMIC DNA]</scope>
    <source>
        <strain evidence="2 3">RSSK-12</strain>
    </source>
</reference>
<evidence type="ECO:0000313" key="3">
    <source>
        <dbReference type="Proteomes" id="UP000077552"/>
    </source>
</evidence>
<accession>A0A1A9LBK2</accession>
<keyword evidence="1" id="KW-0732">Signal</keyword>
<keyword evidence="3" id="KW-1185">Reference proteome</keyword>
<dbReference type="Proteomes" id="UP000077552">
    <property type="component" value="Unassembled WGS sequence"/>
</dbReference>
<feature type="chain" id="PRO_5008392011" description="2-dehydro-3-deoxyphosphooctonate aldolase" evidence="1">
    <location>
        <begin position="20"/>
        <end position="147"/>
    </location>
</feature>
<dbReference type="EMBL" id="LXIE01000048">
    <property type="protein sequence ID" value="OAD90344.1"/>
    <property type="molecule type" value="Genomic_DNA"/>
</dbReference>
<dbReference type="AlphaFoldDB" id="A0A1A9LBK2"/>
<evidence type="ECO:0008006" key="4">
    <source>
        <dbReference type="Google" id="ProtNLM"/>
    </source>
</evidence>
<name>A0A1A9LBK2_9FLAO</name>
<feature type="signal peptide" evidence="1">
    <location>
        <begin position="1"/>
        <end position="19"/>
    </location>
</feature>